<dbReference type="InterPro" id="IPR025736">
    <property type="entry name" value="PucR_C-HTH_dom"/>
</dbReference>
<evidence type="ECO:0000259" key="2">
    <source>
        <dbReference type="Pfam" id="PF14361"/>
    </source>
</evidence>
<dbReference type="Pfam" id="PF14361">
    <property type="entry name" value="RsbRD_N"/>
    <property type="match status" value="1"/>
</dbReference>
<evidence type="ECO:0000259" key="1">
    <source>
        <dbReference type="Pfam" id="PF13556"/>
    </source>
</evidence>
<dbReference type="Gene3D" id="1.10.10.2840">
    <property type="entry name" value="PucR C-terminal helix-turn-helix domain"/>
    <property type="match status" value="1"/>
</dbReference>
<dbReference type="InterPro" id="IPR051448">
    <property type="entry name" value="CdaR-like_regulators"/>
</dbReference>
<gene>
    <name evidence="3" type="ORF">N24_2570</name>
</gene>
<dbReference type="InterPro" id="IPR042070">
    <property type="entry name" value="PucR_C-HTH_sf"/>
</dbReference>
<proteinExistence type="predicted"/>
<keyword evidence="4" id="KW-1185">Reference proteome</keyword>
<organism evidence="3 4">
    <name type="scientific">Corynebacterium suranareeae</name>
    <dbReference type="NCBI Taxonomy" id="2506452"/>
    <lineage>
        <taxon>Bacteria</taxon>
        <taxon>Bacillati</taxon>
        <taxon>Actinomycetota</taxon>
        <taxon>Actinomycetes</taxon>
        <taxon>Mycobacteriales</taxon>
        <taxon>Corynebacteriaceae</taxon>
        <taxon>Corynebacterium</taxon>
    </lineage>
</organism>
<protein>
    <submittedName>
        <fullName evidence="3">PucR family transcriptional regulator</fullName>
    </submittedName>
</protein>
<feature type="domain" description="PucR C-terminal helix-turn-helix" evidence="1">
    <location>
        <begin position="332"/>
        <end position="388"/>
    </location>
</feature>
<evidence type="ECO:0000313" key="4">
    <source>
        <dbReference type="Proteomes" id="UP000218244"/>
    </source>
</evidence>
<evidence type="ECO:0000313" key="3">
    <source>
        <dbReference type="EMBL" id="BAU96832.1"/>
    </source>
</evidence>
<dbReference type="RefSeq" id="WP_096457910.1">
    <property type="nucleotide sequence ID" value="NZ_AP017369.1"/>
</dbReference>
<dbReference type="KEGG" id="csur:N24_2570"/>
<reference evidence="3 4" key="1">
    <citation type="submission" date="2016-02" db="EMBL/GenBank/DDBJ databases">
        <title>Corynebacterium glutamicum N24 whole genome sequencing project.</title>
        <authorList>
            <person name="Matsutani M."/>
            <person name="Nangtapong N."/>
            <person name="Yakushi T."/>
            <person name="Matsushita K."/>
        </authorList>
    </citation>
    <scope>NUCLEOTIDE SEQUENCE [LARGE SCALE GENOMIC DNA]</scope>
    <source>
        <strain evidence="3 4">N24</strain>
    </source>
</reference>
<sequence length="396" mass="43107">MENVSSVTSDGSVADVRAERWQELLARLEADAPDIAKRTATKLLAEIPGYEGVDAESVRQSSIRNMALIIRVINAGTEPEAANLPEALMLADERIAQNVPLGSVLHGFRMSLGEILEHLVQLGPEYNIDPGRMLRWSTLMWAVNDAFSTRATSVYRDHEVAQAIADSVRRSEWIGKAVSQGSAMSELLWGAAMYDVPSVTPLRALAAASSDHAHAEGQIGKWAKHAGVRVLTSVQPSVIVGIVIGEPKTSVEGPGFAVGLGRAEVLSRLADSYEDASLVLKAANNLGLNSVSTAQDLSWKLAIHSNPRVSEILVQKYIEPLKESGEFAHEIVESLRAYLGNQMNIPAAARSIPVHVNTLRYRLRRFEELTGCYLEDASTIIEVSWALEVLGRDGQW</sequence>
<dbReference type="EMBL" id="AP017369">
    <property type="protein sequence ID" value="BAU96832.1"/>
    <property type="molecule type" value="Genomic_DNA"/>
</dbReference>
<dbReference type="PANTHER" id="PTHR33744:SF1">
    <property type="entry name" value="DNA-BINDING TRANSCRIPTIONAL ACTIVATOR ADER"/>
    <property type="match status" value="1"/>
</dbReference>
<accession>A0A169S2H4</accession>
<dbReference type="AlphaFoldDB" id="A0A169S2H4"/>
<dbReference type="Pfam" id="PF13556">
    <property type="entry name" value="HTH_30"/>
    <property type="match status" value="1"/>
</dbReference>
<dbReference type="InterPro" id="IPR025751">
    <property type="entry name" value="RsbRD_N_dom"/>
</dbReference>
<feature type="domain" description="RsbT co-antagonist protein RsbRD N-terminal" evidence="2">
    <location>
        <begin position="33"/>
        <end position="169"/>
    </location>
</feature>
<dbReference type="Proteomes" id="UP000218244">
    <property type="component" value="Chromosome"/>
</dbReference>
<dbReference type="PANTHER" id="PTHR33744">
    <property type="entry name" value="CARBOHYDRATE DIACID REGULATOR"/>
    <property type="match status" value="1"/>
</dbReference>
<name>A0A169S2H4_9CORY</name>